<dbReference type="PANTHER" id="PTHR40758">
    <property type="entry name" value="CONSERVED PROTEIN"/>
    <property type="match status" value="1"/>
</dbReference>
<dbReference type="NCBIfam" id="TIGR03083">
    <property type="entry name" value="maleylpyruvate isomerase family mycothiol-dependent enzyme"/>
    <property type="match status" value="1"/>
</dbReference>
<name>A0ABS4TIE5_9PSEU</name>
<evidence type="ECO:0000313" key="3">
    <source>
        <dbReference type="EMBL" id="MBP2324169.1"/>
    </source>
</evidence>
<reference evidence="3 4" key="1">
    <citation type="submission" date="2021-03" db="EMBL/GenBank/DDBJ databases">
        <title>Sequencing the genomes of 1000 actinobacteria strains.</title>
        <authorList>
            <person name="Klenk H.-P."/>
        </authorList>
    </citation>
    <scope>NUCLEOTIDE SEQUENCE [LARGE SCALE GENOMIC DNA]</scope>
    <source>
        <strain evidence="3 4">DSM 46670</strain>
    </source>
</reference>
<keyword evidence="4" id="KW-1185">Reference proteome</keyword>
<dbReference type="InterPro" id="IPR010872">
    <property type="entry name" value="MDMPI_C-term_domain"/>
</dbReference>
<dbReference type="InterPro" id="IPR024344">
    <property type="entry name" value="MDMPI_metal-binding"/>
</dbReference>
<dbReference type="InterPro" id="IPR017517">
    <property type="entry name" value="Maleyloyr_isom"/>
</dbReference>
<dbReference type="Gene3D" id="1.20.120.450">
    <property type="entry name" value="dinb family like domain"/>
    <property type="match status" value="1"/>
</dbReference>
<comment type="caution">
    <text evidence="3">The sequence shown here is derived from an EMBL/GenBank/DDBJ whole genome shotgun (WGS) entry which is preliminary data.</text>
</comment>
<dbReference type="InterPro" id="IPR034660">
    <property type="entry name" value="DinB/YfiT-like"/>
</dbReference>
<dbReference type="Proteomes" id="UP001519332">
    <property type="component" value="Unassembled WGS sequence"/>
</dbReference>
<evidence type="ECO:0000259" key="2">
    <source>
        <dbReference type="Pfam" id="PF11716"/>
    </source>
</evidence>
<protein>
    <submittedName>
        <fullName evidence="3">Uncharacterized protein (TIGR03083 family)</fullName>
    </submittedName>
</protein>
<evidence type="ECO:0000313" key="4">
    <source>
        <dbReference type="Proteomes" id="UP001519332"/>
    </source>
</evidence>
<accession>A0ABS4TIE5</accession>
<organism evidence="3 4">
    <name type="scientific">Kibdelosporangium banguiense</name>
    <dbReference type="NCBI Taxonomy" id="1365924"/>
    <lineage>
        <taxon>Bacteria</taxon>
        <taxon>Bacillati</taxon>
        <taxon>Actinomycetota</taxon>
        <taxon>Actinomycetes</taxon>
        <taxon>Pseudonocardiales</taxon>
        <taxon>Pseudonocardiaceae</taxon>
        <taxon>Kibdelosporangium</taxon>
    </lineage>
</organism>
<gene>
    <name evidence="3" type="ORF">JOF56_004554</name>
</gene>
<dbReference type="RefSeq" id="WP_209641329.1">
    <property type="nucleotide sequence ID" value="NZ_JAGINW010000001.1"/>
</dbReference>
<sequence length="253" mass="28221">MDYLAHFRREILEFEAAVRQVPGDAPLIASCPGWSTSDLVAHLGGVQRYVIRLISTRATVPPDPMEISYMRLPADTEGWPMPDTAPNLGLMPAGLIDWFAEGAAELAELFATTASDTPVWTWSREQTAGFWLEMQTIEAAVHRWDANNQPIDHELARSAIEQTFTVMAPFRRARQKAPAGQGERFRFTDGTISRTVQFSGDDVQLVDGSGDVELLGTASDLMLFLWQRVPADHFDITGDREVLDRYFTLVPPV</sequence>
<proteinExistence type="predicted"/>
<dbReference type="PANTHER" id="PTHR40758:SF1">
    <property type="entry name" value="CONSERVED PROTEIN"/>
    <property type="match status" value="1"/>
</dbReference>
<evidence type="ECO:0000259" key="1">
    <source>
        <dbReference type="Pfam" id="PF07398"/>
    </source>
</evidence>
<dbReference type="Pfam" id="PF11716">
    <property type="entry name" value="MDMPI_N"/>
    <property type="match status" value="1"/>
</dbReference>
<dbReference type="EMBL" id="JAGINW010000001">
    <property type="protein sequence ID" value="MBP2324169.1"/>
    <property type="molecule type" value="Genomic_DNA"/>
</dbReference>
<dbReference type="Pfam" id="PF07398">
    <property type="entry name" value="MDMPI_C"/>
    <property type="match status" value="1"/>
</dbReference>
<dbReference type="SUPFAM" id="SSF109854">
    <property type="entry name" value="DinB/YfiT-like putative metalloenzymes"/>
    <property type="match status" value="1"/>
</dbReference>
<feature type="domain" description="MDMPI C-terminal" evidence="1">
    <location>
        <begin position="154"/>
        <end position="245"/>
    </location>
</feature>
<feature type="domain" description="Mycothiol-dependent maleylpyruvate isomerase metal-binding" evidence="2">
    <location>
        <begin position="10"/>
        <end position="146"/>
    </location>
</feature>